<feature type="domain" description="Death" evidence="2">
    <location>
        <begin position="241"/>
        <end position="290"/>
    </location>
</feature>
<organism evidence="3 4">
    <name type="scientific">Ridgeia piscesae</name>
    <name type="common">Tubeworm</name>
    <dbReference type="NCBI Taxonomy" id="27915"/>
    <lineage>
        <taxon>Eukaryota</taxon>
        <taxon>Metazoa</taxon>
        <taxon>Spiralia</taxon>
        <taxon>Lophotrochozoa</taxon>
        <taxon>Annelida</taxon>
        <taxon>Polychaeta</taxon>
        <taxon>Sedentaria</taxon>
        <taxon>Canalipalpata</taxon>
        <taxon>Sabellida</taxon>
        <taxon>Siboglinidae</taxon>
        <taxon>Ridgeia</taxon>
    </lineage>
</organism>
<dbReference type="SUPFAM" id="SSF47986">
    <property type="entry name" value="DEATH domain"/>
    <property type="match status" value="1"/>
</dbReference>
<name>A0AAD9L2F1_RIDPI</name>
<protein>
    <recommendedName>
        <fullName evidence="2">Death domain-containing protein</fullName>
    </recommendedName>
</protein>
<sequence length="311" mass="35312">MSTRAKMSKSATKGGKKGKDKMASKRNAVTDLTDQNEALLKEKEALQQEIAQTTTKLSALVHRLVDSLTEKARKKKFHFTKETDPMKLEVPVLFGIIDYLAENRQQQDVSVAARINELETRVTEMSMDVARLTMKTMAYETGFADLLKCQTVDEVENRVYELQFVANQEYQTFAVNDPQKPAMIASNISLDSDSHNDMARLLNLDPPAVKARGDTHIKDLDPDLKVFIIKNLSQEKASRVDWRILAERFGIADETISRWEEMKHSLPMGKVLAAWADNPGATVRLLHRHLMSPQMRCTLLAKRIADYYEVD</sequence>
<gene>
    <name evidence="3" type="ORF">NP493_375g02076</name>
</gene>
<evidence type="ECO:0000313" key="3">
    <source>
        <dbReference type="EMBL" id="KAK2181814.1"/>
    </source>
</evidence>
<accession>A0AAD9L2F1</accession>
<keyword evidence="4" id="KW-1185">Reference proteome</keyword>
<dbReference type="PROSITE" id="PS50017">
    <property type="entry name" value="DEATH_DOMAIN"/>
    <property type="match status" value="1"/>
</dbReference>
<dbReference type="Proteomes" id="UP001209878">
    <property type="component" value="Unassembled WGS sequence"/>
</dbReference>
<feature type="region of interest" description="Disordered" evidence="1">
    <location>
        <begin position="1"/>
        <end position="31"/>
    </location>
</feature>
<dbReference type="InterPro" id="IPR000488">
    <property type="entry name" value="Death_dom"/>
</dbReference>
<dbReference type="InterPro" id="IPR011029">
    <property type="entry name" value="DEATH-like_dom_sf"/>
</dbReference>
<dbReference type="Gene3D" id="1.10.533.10">
    <property type="entry name" value="Death Domain, Fas"/>
    <property type="match status" value="1"/>
</dbReference>
<evidence type="ECO:0000259" key="2">
    <source>
        <dbReference type="PROSITE" id="PS50017"/>
    </source>
</evidence>
<dbReference type="AlphaFoldDB" id="A0AAD9L2F1"/>
<dbReference type="EMBL" id="JAODUO010000380">
    <property type="protein sequence ID" value="KAK2181814.1"/>
    <property type="molecule type" value="Genomic_DNA"/>
</dbReference>
<proteinExistence type="predicted"/>
<comment type="caution">
    <text evidence="3">The sequence shown here is derived from an EMBL/GenBank/DDBJ whole genome shotgun (WGS) entry which is preliminary data.</text>
</comment>
<evidence type="ECO:0000313" key="4">
    <source>
        <dbReference type="Proteomes" id="UP001209878"/>
    </source>
</evidence>
<evidence type="ECO:0000256" key="1">
    <source>
        <dbReference type="SAM" id="MobiDB-lite"/>
    </source>
</evidence>
<reference evidence="3" key="1">
    <citation type="journal article" date="2023" name="Mol. Biol. Evol.">
        <title>Third-Generation Sequencing Reveals the Adaptive Role of the Epigenome in Three Deep-Sea Polychaetes.</title>
        <authorList>
            <person name="Perez M."/>
            <person name="Aroh O."/>
            <person name="Sun Y."/>
            <person name="Lan Y."/>
            <person name="Juniper S.K."/>
            <person name="Young C.R."/>
            <person name="Angers B."/>
            <person name="Qian P.Y."/>
        </authorList>
    </citation>
    <scope>NUCLEOTIDE SEQUENCE</scope>
    <source>
        <strain evidence="3">R07B-5</strain>
    </source>
</reference>
<dbReference type="GO" id="GO:0007165">
    <property type="term" value="P:signal transduction"/>
    <property type="evidence" value="ECO:0007669"/>
    <property type="project" value="InterPro"/>
</dbReference>